<proteinExistence type="predicted"/>
<feature type="transmembrane region" description="Helical" evidence="6">
    <location>
        <begin position="191"/>
        <end position="211"/>
    </location>
</feature>
<evidence type="ECO:0000256" key="5">
    <source>
        <dbReference type="ARBA" id="ARBA00023136"/>
    </source>
</evidence>
<evidence type="ECO:0000256" key="1">
    <source>
        <dbReference type="ARBA" id="ARBA00004651"/>
    </source>
</evidence>
<organism evidence="7">
    <name type="scientific">hydrothermal vent metagenome</name>
    <dbReference type="NCBI Taxonomy" id="652676"/>
    <lineage>
        <taxon>unclassified sequences</taxon>
        <taxon>metagenomes</taxon>
        <taxon>ecological metagenomes</taxon>
    </lineage>
</organism>
<evidence type="ECO:0000313" key="7">
    <source>
        <dbReference type="EMBL" id="VAW70097.1"/>
    </source>
</evidence>
<keyword evidence="4 6" id="KW-1133">Transmembrane helix</keyword>
<sequence length="221" mass="23214">MNNPNISIGRTKESVLATNNVLKNTYLLLSMTLVFSGVMAYIGMSMNLGHGAALVSTIAAIVLLWFVLPRTANSTAGIPVIFAFTGLLGLGLAPMMNFYLALNPSIVSTALGGTGVIFLGLSGYALTTRKDFSFMGGFLMVGMLVVLAAALANIFLQMPVMSLVVSGAIVMLMSGMILYQTSSIIHGGETNYIMATASLFISLLNLFQALLHLLGAFGGDD</sequence>
<accession>A0A3B0Y3A9</accession>
<evidence type="ECO:0000256" key="3">
    <source>
        <dbReference type="ARBA" id="ARBA00022692"/>
    </source>
</evidence>
<name>A0A3B0Y3A9_9ZZZZ</name>
<evidence type="ECO:0000256" key="6">
    <source>
        <dbReference type="SAM" id="Phobius"/>
    </source>
</evidence>
<dbReference type="InterPro" id="IPR006214">
    <property type="entry name" value="Bax_inhibitor_1-related"/>
</dbReference>
<protein>
    <submittedName>
        <fullName evidence="7">TEGT family carrier/transport protein</fullName>
    </submittedName>
</protein>
<feature type="transmembrane region" description="Helical" evidence="6">
    <location>
        <begin position="48"/>
        <end position="68"/>
    </location>
</feature>
<dbReference type="Pfam" id="PF01027">
    <property type="entry name" value="Bax1-I"/>
    <property type="match status" value="1"/>
</dbReference>
<dbReference type="GO" id="GO:0005886">
    <property type="term" value="C:plasma membrane"/>
    <property type="evidence" value="ECO:0007669"/>
    <property type="project" value="UniProtKB-SubCell"/>
</dbReference>
<feature type="transmembrane region" description="Helical" evidence="6">
    <location>
        <begin position="160"/>
        <end position="179"/>
    </location>
</feature>
<feature type="transmembrane region" description="Helical" evidence="6">
    <location>
        <begin position="21"/>
        <end position="42"/>
    </location>
</feature>
<feature type="transmembrane region" description="Helical" evidence="6">
    <location>
        <begin position="106"/>
        <end position="127"/>
    </location>
</feature>
<comment type="subcellular location">
    <subcellularLocation>
        <location evidence="1">Cell membrane</location>
        <topology evidence="1">Multi-pass membrane protein</topology>
    </subcellularLocation>
</comment>
<feature type="transmembrane region" description="Helical" evidence="6">
    <location>
        <begin position="80"/>
        <end position="100"/>
    </location>
</feature>
<dbReference type="AlphaFoldDB" id="A0A3B0Y3A9"/>
<dbReference type="EMBL" id="UOFI01000186">
    <property type="protein sequence ID" value="VAW70097.1"/>
    <property type="molecule type" value="Genomic_DNA"/>
</dbReference>
<keyword evidence="2" id="KW-1003">Cell membrane</keyword>
<dbReference type="PANTHER" id="PTHR23291">
    <property type="entry name" value="BAX INHIBITOR-RELATED"/>
    <property type="match status" value="1"/>
</dbReference>
<dbReference type="CDD" id="cd10433">
    <property type="entry name" value="YccA_like"/>
    <property type="match status" value="1"/>
</dbReference>
<reference evidence="7" key="1">
    <citation type="submission" date="2018-06" db="EMBL/GenBank/DDBJ databases">
        <authorList>
            <person name="Zhirakovskaya E."/>
        </authorList>
    </citation>
    <scope>NUCLEOTIDE SEQUENCE</scope>
</reference>
<evidence type="ECO:0000256" key="4">
    <source>
        <dbReference type="ARBA" id="ARBA00022989"/>
    </source>
</evidence>
<gene>
    <name evidence="7" type="ORF">MNBD_GAMMA09-704</name>
</gene>
<feature type="transmembrane region" description="Helical" evidence="6">
    <location>
        <begin position="134"/>
        <end position="154"/>
    </location>
</feature>
<keyword evidence="3 6" id="KW-0812">Transmembrane</keyword>
<dbReference type="PANTHER" id="PTHR23291:SF115">
    <property type="entry name" value="MODULATOR OF FTSH PROTEASE YCCA"/>
    <property type="match status" value="1"/>
</dbReference>
<evidence type="ECO:0000256" key="2">
    <source>
        <dbReference type="ARBA" id="ARBA00022475"/>
    </source>
</evidence>
<keyword evidence="5 6" id="KW-0472">Membrane</keyword>